<reference evidence="1 2" key="1">
    <citation type="journal article" date="2016" name="Gene">
        <title>PacBio SMRT assembly of a complex multi-replicon genome reveals chlorocatechol degradative operon in a region of genome plasticity.</title>
        <authorList>
            <person name="Ricker N."/>
            <person name="Shen S.Y."/>
            <person name="Goordial J."/>
            <person name="Jin S."/>
            <person name="Fulthorpe R.R."/>
        </authorList>
    </citation>
    <scope>NUCLEOTIDE SEQUENCE [LARGE SCALE GENOMIC DNA]</scope>
    <source>
        <strain evidence="1 2">OLGA172</strain>
    </source>
</reference>
<dbReference type="STRING" id="1804984.AYM40_12590"/>
<evidence type="ECO:0000313" key="2">
    <source>
        <dbReference type="Proteomes" id="UP000076852"/>
    </source>
</evidence>
<name>A0A167W079_9BURK</name>
<dbReference type="Proteomes" id="UP000076852">
    <property type="component" value="Chromosome 1"/>
</dbReference>
<keyword evidence="2" id="KW-1185">Reference proteome</keyword>
<dbReference type="KEGG" id="buz:AYM40_12590"/>
<dbReference type="AlphaFoldDB" id="A0A167W079"/>
<proteinExistence type="predicted"/>
<sequence length="72" mass="8269">MADSWLTQGGRLERQNVCRSYRIPFVRAAGECLLRPLAQRASSSRFMLDRPHADCFEFNAALHARHPISVHF</sequence>
<gene>
    <name evidence="1" type="ORF">AYM40_12590</name>
</gene>
<organism evidence="1 2">
    <name type="scientific">Paraburkholderia phytofirmans OLGA172</name>
    <dbReference type="NCBI Taxonomy" id="1417228"/>
    <lineage>
        <taxon>Bacteria</taxon>
        <taxon>Pseudomonadati</taxon>
        <taxon>Pseudomonadota</taxon>
        <taxon>Betaproteobacteria</taxon>
        <taxon>Burkholderiales</taxon>
        <taxon>Burkholderiaceae</taxon>
        <taxon>Paraburkholderia</taxon>
    </lineage>
</organism>
<evidence type="ECO:0000313" key="1">
    <source>
        <dbReference type="EMBL" id="ANB73107.1"/>
    </source>
</evidence>
<protein>
    <submittedName>
        <fullName evidence="1">Uncharacterized protein</fullName>
    </submittedName>
</protein>
<dbReference type="EMBL" id="CP014578">
    <property type="protein sequence ID" value="ANB73107.1"/>
    <property type="molecule type" value="Genomic_DNA"/>
</dbReference>
<accession>A0A167W079</accession>